<evidence type="ECO:0000313" key="2">
    <source>
        <dbReference type="EMBL" id="QEX18379.1"/>
    </source>
</evidence>
<dbReference type="AlphaFoldDB" id="A0A5J6MLY6"/>
<keyword evidence="3" id="KW-1185">Reference proteome</keyword>
<dbReference type="EMBL" id="CP042906">
    <property type="protein sequence ID" value="QEX18379.1"/>
    <property type="molecule type" value="Genomic_DNA"/>
</dbReference>
<name>A0A5J6MLY6_9PROT</name>
<evidence type="ECO:0000313" key="3">
    <source>
        <dbReference type="Proteomes" id="UP000326202"/>
    </source>
</evidence>
<protein>
    <submittedName>
        <fullName evidence="2">Uncharacterized protein</fullName>
    </submittedName>
</protein>
<dbReference type="Proteomes" id="UP000326202">
    <property type="component" value="Chromosome"/>
</dbReference>
<feature type="region of interest" description="Disordered" evidence="1">
    <location>
        <begin position="58"/>
        <end position="99"/>
    </location>
</feature>
<organism evidence="2 3">
    <name type="scientific">Hypericibacter terrae</name>
    <dbReference type="NCBI Taxonomy" id="2602015"/>
    <lineage>
        <taxon>Bacteria</taxon>
        <taxon>Pseudomonadati</taxon>
        <taxon>Pseudomonadota</taxon>
        <taxon>Alphaproteobacteria</taxon>
        <taxon>Rhodospirillales</taxon>
        <taxon>Dongiaceae</taxon>
        <taxon>Hypericibacter</taxon>
    </lineage>
</organism>
<dbReference type="KEGG" id="htq:FRZ44_36850"/>
<evidence type="ECO:0000256" key="1">
    <source>
        <dbReference type="SAM" id="MobiDB-lite"/>
    </source>
</evidence>
<accession>A0A5J6MLY6</accession>
<sequence>MLQRNSQRPMHPRTFAHDLCGAEARHDSVLHAYAYLLCNRMHKIIANVCNAGTMPLASIAGHDRPGSPSEPAKDGTRGVAEGSKKLPPTSQWRGRAPREGMMETHLVRSNIGRLHLPAVASSGAFRQ</sequence>
<gene>
    <name evidence="2" type="ORF">FRZ44_36850</name>
</gene>
<reference evidence="2 3" key="1">
    <citation type="submission" date="2019-08" db="EMBL/GenBank/DDBJ databases">
        <title>Hyperibacter terrae gen. nov., sp. nov. and Hyperibacter viscosus sp. nov., two new members in the family Rhodospirillaceae isolated from the rhizosphere of Hypericum perforatum.</title>
        <authorList>
            <person name="Noviana Z."/>
        </authorList>
    </citation>
    <scope>NUCLEOTIDE SEQUENCE [LARGE SCALE GENOMIC DNA]</scope>
    <source>
        <strain evidence="2 3">R5913</strain>
    </source>
</reference>
<feature type="compositionally biased region" description="Basic and acidic residues" evidence="1">
    <location>
        <begin position="61"/>
        <end position="76"/>
    </location>
</feature>
<proteinExistence type="predicted"/>